<evidence type="ECO:0000313" key="3">
    <source>
        <dbReference type="EMBL" id="TPE60152.1"/>
    </source>
</evidence>
<feature type="compositionally biased region" description="Basic and acidic residues" evidence="1">
    <location>
        <begin position="131"/>
        <end position="142"/>
    </location>
</feature>
<reference evidence="3 4" key="1">
    <citation type="submission" date="2019-06" db="EMBL/GenBank/DDBJ databases">
        <authorList>
            <person name="Lee I."/>
            <person name="Jang G.I."/>
            <person name="Hwang C.Y."/>
        </authorList>
    </citation>
    <scope>NUCLEOTIDE SEQUENCE [LARGE SCALE GENOMIC DNA]</scope>
    <source>
        <strain evidence="3 4">PAMC 28131</strain>
    </source>
</reference>
<dbReference type="Pfam" id="PF00472">
    <property type="entry name" value="RF-1"/>
    <property type="match status" value="1"/>
</dbReference>
<dbReference type="AlphaFoldDB" id="A0A501XHR6"/>
<dbReference type="PROSITE" id="PS00745">
    <property type="entry name" value="RF_PROK_I"/>
    <property type="match status" value="1"/>
</dbReference>
<evidence type="ECO:0000259" key="2">
    <source>
        <dbReference type="PROSITE" id="PS00745"/>
    </source>
</evidence>
<dbReference type="EC" id="3.1.1.29" evidence="3"/>
<dbReference type="Proteomes" id="UP000319897">
    <property type="component" value="Unassembled WGS sequence"/>
</dbReference>
<keyword evidence="4" id="KW-1185">Reference proteome</keyword>
<dbReference type="GO" id="GO:0043022">
    <property type="term" value="F:ribosome binding"/>
    <property type="evidence" value="ECO:0007669"/>
    <property type="project" value="TreeGrafter"/>
</dbReference>
<gene>
    <name evidence="3" type="ORF">FJQ54_12135</name>
</gene>
<feature type="domain" description="Prokaryotic-type class I peptide chain release factors" evidence="2">
    <location>
        <begin position="24"/>
        <end position="40"/>
    </location>
</feature>
<accession>A0A501XHR6</accession>
<feature type="compositionally biased region" description="Basic residues" evidence="1">
    <location>
        <begin position="107"/>
        <end position="130"/>
    </location>
</feature>
<evidence type="ECO:0000256" key="1">
    <source>
        <dbReference type="SAM" id="MobiDB-lite"/>
    </source>
</evidence>
<proteinExistence type="predicted"/>
<sequence>MTGWIPINRGLAIHTDEIGLRFVRASGPGGQNVNKVSTAVELRFDLANSPSLPDAVKARAAALAGSRFTDAGEILIFAERFRTQAMNREDAIQRLIELLAKAAIAPKARRPTKPGKAAKARRLDGKKRRSDVKSNRSRPVSD</sequence>
<organism evidence="3 4">
    <name type="scientific">Sandaracinobacter neustonicus</name>
    <dbReference type="NCBI Taxonomy" id="1715348"/>
    <lineage>
        <taxon>Bacteria</taxon>
        <taxon>Pseudomonadati</taxon>
        <taxon>Pseudomonadota</taxon>
        <taxon>Alphaproteobacteria</taxon>
        <taxon>Sphingomonadales</taxon>
        <taxon>Sphingosinicellaceae</taxon>
        <taxon>Sandaracinobacter</taxon>
    </lineage>
</organism>
<dbReference type="GO" id="GO:0072344">
    <property type="term" value="P:rescue of stalled ribosome"/>
    <property type="evidence" value="ECO:0007669"/>
    <property type="project" value="TreeGrafter"/>
</dbReference>
<feature type="region of interest" description="Disordered" evidence="1">
    <location>
        <begin position="107"/>
        <end position="142"/>
    </location>
</feature>
<dbReference type="NCBIfam" id="NF006718">
    <property type="entry name" value="PRK09256.1"/>
    <property type="match status" value="1"/>
</dbReference>
<name>A0A501XHR6_9SPHN</name>
<dbReference type="FunFam" id="3.30.160.20:FF:000046">
    <property type="entry name" value="Peptidyl-tRNA hydrolase ICT1"/>
    <property type="match status" value="1"/>
</dbReference>
<dbReference type="RefSeq" id="WP_140928678.1">
    <property type="nucleotide sequence ID" value="NZ_VFSU01000028.1"/>
</dbReference>
<dbReference type="InterPro" id="IPR000352">
    <property type="entry name" value="Pep_chain_release_fac_I"/>
</dbReference>
<dbReference type="SUPFAM" id="SSF110916">
    <property type="entry name" value="Peptidyl-tRNA hydrolase domain-like"/>
    <property type="match status" value="1"/>
</dbReference>
<protein>
    <submittedName>
        <fullName evidence="3">Aminoacyl-tRNA hydrolase</fullName>
        <ecNumber evidence="3">3.1.1.29</ecNumber>
    </submittedName>
</protein>
<comment type="caution">
    <text evidence="3">The sequence shown here is derived from an EMBL/GenBank/DDBJ whole genome shotgun (WGS) entry which is preliminary data.</text>
</comment>
<dbReference type="PANTHER" id="PTHR47814:SF1">
    <property type="entry name" value="PEPTIDYL-TRNA HYDROLASE ARFB"/>
    <property type="match status" value="1"/>
</dbReference>
<dbReference type="GO" id="GO:0004045">
    <property type="term" value="F:peptidyl-tRNA hydrolase activity"/>
    <property type="evidence" value="ECO:0007669"/>
    <property type="project" value="UniProtKB-EC"/>
</dbReference>
<dbReference type="PANTHER" id="PTHR47814">
    <property type="entry name" value="PEPTIDYL-TRNA HYDROLASE ARFB"/>
    <property type="match status" value="1"/>
</dbReference>
<dbReference type="GO" id="GO:0003747">
    <property type="term" value="F:translation release factor activity"/>
    <property type="evidence" value="ECO:0007669"/>
    <property type="project" value="InterPro"/>
</dbReference>
<dbReference type="EMBL" id="VFSU01000028">
    <property type="protein sequence ID" value="TPE60152.1"/>
    <property type="molecule type" value="Genomic_DNA"/>
</dbReference>
<evidence type="ECO:0000313" key="4">
    <source>
        <dbReference type="Proteomes" id="UP000319897"/>
    </source>
</evidence>
<dbReference type="OrthoDB" id="9815709at2"/>
<dbReference type="Gene3D" id="3.30.160.20">
    <property type="match status" value="1"/>
</dbReference>
<keyword evidence="3" id="KW-0378">Hydrolase</keyword>